<dbReference type="GO" id="GO:0003682">
    <property type="term" value="F:chromatin binding"/>
    <property type="evidence" value="ECO:0007669"/>
    <property type="project" value="TreeGrafter"/>
</dbReference>
<evidence type="ECO:0000256" key="5">
    <source>
        <dbReference type="ARBA" id="ARBA00022833"/>
    </source>
</evidence>
<dbReference type="PROSITE" id="PS50071">
    <property type="entry name" value="HOMEOBOX_2"/>
    <property type="match status" value="1"/>
</dbReference>
<evidence type="ECO:0000256" key="8">
    <source>
        <dbReference type="ARBA" id="ARBA00023155"/>
    </source>
</evidence>
<keyword evidence="8 11" id="KW-0371">Homeobox</keyword>
<feature type="domain" description="Homeobox" evidence="16">
    <location>
        <begin position="499"/>
        <end position="559"/>
    </location>
</feature>
<dbReference type="InterPro" id="IPR009057">
    <property type="entry name" value="Homeodomain-like_sf"/>
</dbReference>
<keyword evidence="18" id="KW-1185">Reference proteome</keyword>
<feature type="compositionally biased region" description="Acidic residues" evidence="14">
    <location>
        <begin position="333"/>
        <end position="348"/>
    </location>
</feature>
<dbReference type="InterPro" id="IPR045876">
    <property type="entry name" value="PRHA-like_PHD-finger"/>
</dbReference>
<reference evidence="18" key="1">
    <citation type="journal article" date="2020" name="Nat. Commun.">
        <title>Genome assembly of wild tea tree DASZ reveals pedigree and selection history of tea varieties.</title>
        <authorList>
            <person name="Zhang W."/>
            <person name="Zhang Y."/>
            <person name="Qiu H."/>
            <person name="Guo Y."/>
            <person name="Wan H."/>
            <person name="Zhang X."/>
            <person name="Scossa F."/>
            <person name="Alseekh S."/>
            <person name="Zhang Q."/>
            <person name="Wang P."/>
            <person name="Xu L."/>
            <person name="Schmidt M.H."/>
            <person name="Jia X."/>
            <person name="Li D."/>
            <person name="Zhu A."/>
            <person name="Guo F."/>
            <person name="Chen W."/>
            <person name="Ni D."/>
            <person name="Usadel B."/>
            <person name="Fernie A.R."/>
            <person name="Wen W."/>
        </authorList>
    </citation>
    <scope>NUCLEOTIDE SEQUENCE [LARGE SCALE GENOMIC DNA]</scope>
    <source>
        <strain evidence="18">cv. G240</strain>
    </source>
</reference>
<dbReference type="GO" id="GO:0043565">
    <property type="term" value="F:sequence-specific DNA binding"/>
    <property type="evidence" value="ECO:0007669"/>
    <property type="project" value="UniProtKB-ARBA"/>
</dbReference>
<feature type="region of interest" description="Disordered" evidence="14">
    <location>
        <begin position="450"/>
        <end position="476"/>
    </location>
</feature>
<feature type="region of interest" description="Disordered" evidence="14">
    <location>
        <begin position="324"/>
        <end position="416"/>
    </location>
</feature>
<evidence type="ECO:0008006" key="19">
    <source>
        <dbReference type="Google" id="ProtNLM"/>
    </source>
</evidence>
<dbReference type="Pfam" id="PF00046">
    <property type="entry name" value="Homeodomain"/>
    <property type="match status" value="1"/>
</dbReference>
<dbReference type="GO" id="GO:0005634">
    <property type="term" value="C:nucleus"/>
    <property type="evidence" value="ECO:0007669"/>
    <property type="project" value="UniProtKB-SubCell"/>
</dbReference>
<dbReference type="InterPro" id="IPR011011">
    <property type="entry name" value="Znf_FYVE_PHD"/>
</dbReference>
<evidence type="ECO:0000256" key="13">
    <source>
        <dbReference type="RuleBase" id="RU000682"/>
    </source>
</evidence>
<dbReference type="GO" id="GO:0006355">
    <property type="term" value="P:regulation of DNA-templated transcription"/>
    <property type="evidence" value="ECO:0007669"/>
    <property type="project" value="UniProtKB-ARBA"/>
</dbReference>
<dbReference type="SUPFAM" id="SSF46689">
    <property type="entry name" value="Homeodomain-like"/>
    <property type="match status" value="1"/>
</dbReference>
<reference evidence="17 18" key="2">
    <citation type="submission" date="2020-07" db="EMBL/GenBank/DDBJ databases">
        <title>Genome assembly of wild tea tree DASZ reveals pedigree and selection history of tea varieties.</title>
        <authorList>
            <person name="Zhang W."/>
        </authorList>
    </citation>
    <scope>NUCLEOTIDE SEQUENCE [LARGE SCALE GENOMIC DNA]</scope>
    <source>
        <strain evidence="18">cv. G240</strain>
        <tissue evidence="17">Leaf</tissue>
    </source>
</reference>
<feature type="compositionally biased region" description="Polar residues" evidence="14">
    <location>
        <begin position="71"/>
        <end position="86"/>
    </location>
</feature>
<evidence type="ECO:0000256" key="3">
    <source>
        <dbReference type="ARBA" id="ARBA00022723"/>
    </source>
</evidence>
<dbReference type="PANTHER" id="PTHR12628:SF10">
    <property type="entry name" value="HOMEOBOX DOMAIN-CONTAINING PROTEIN"/>
    <property type="match status" value="1"/>
</dbReference>
<comment type="subcellular location">
    <subcellularLocation>
        <location evidence="1 11 13">Nucleus</location>
    </subcellularLocation>
</comment>
<evidence type="ECO:0000259" key="16">
    <source>
        <dbReference type="PROSITE" id="PS50071"/>
    </source>
</evidence>
<organism evidence="17 18">
    <name type="scientific">Camellia sinensis</name>
    <name type="common">Tea plant</name>
    <name type="synonym">Thea sinensis</name>
    <dbReference type="NCBI Taxonomy" id="4442"/>
    <lineage>
        <taxon>Eukaryota</taxon>
        <taxon>Viridiplantae</taxon>
        <taxon>Streptophyta</taxon>
        <taxon>Embryophyta</taxon>
        <taxon>Tracheophyta</taxon>
        <taxon>Spermatophyta</taxon>
        <taxon>Magnoliopsida</taxon>
        <taxon>eudicotyledons</taxon>
        <taxon>Gunneridae</taxon>
        <taxon>Pentapetalae</taxon>
        <taxon>asterids</taxon>
        <taxon>Ericales</taxon>
        <taxon>Theaceae</taxon>
        <taxon>Camellia</taxon>
    </lineage>
</organism>
<keyword evidence="9" id="KW-0804">Transcription</keyword>
<feature type="DNA-binding region" description="Homeobox" evidence="11">
    <location>
        <begin position="501"/>
        <end position="560"/>
    </location>
</feature>
<feature type="compositionally biased region" description="Basic residues" evidence="14">
    <location>
        <begin position="127"/>
        <end position="138"/>
    </location>
</feature>
<dbReference type="Proteomes" id="UP000593564">
    <property type="component" value="Unassembled WGS sequence"/>
</dbReference>
<feature type="region of interest" description="Disordered" evidence="14">
    <location>
        <begin position="1"/>
        <end position="144"/>
    </location>
</feature>
<feature type="compositionally biased region" description="Basic residues" evidence="14">
    <location>
        <begin position="41"/>
        <end position="51"/>
    </location>
</feature>
<dbReference type="FunFam" id="3.30.40.10:FF:000270">
    <property type="entry name" value="pathogenesis-related homeodomain protein-like"/>
    <property type="match status" value="1"/>
</dbReference>
<evidence type="ECO:0000256" key="7">
    <source>
        <dbReference type="ARBA" id="ARBA00023125"/>
    </source>
</evidence>
<dbReference type="EMBL" id="JACBKZ010000002">
    <property type="protein sequence ID" value="KAF5956539.1"/>
    <property type="molecule type" value="Genomic_DNA"/>
</dbReference>
<dbReference type="Pfam" id="PF00628">
    <property type="entry name" value="PHD"/>
    <property type="match status" value="1"/>
</dbReference>
<dbReference type="CDD" id="cd15504">
    <property type="entry name" value="PHD_PRHA_like"/>
    <property type="match status" value="1"/>
</dbReference>
<dbReference type="Gene3D" id="3.30.40.10">
    <property type="entry name" value="Zinc/RING finger domain, C3HC4 (zinc finger)"/>
    <property type="match status" value="1"/>
</dbReference>
<keyword evidence="5" id="KW-0862">Zinc</keyword>
<evidence type="ECO:0000256" key="9">
    <source>
        <dbReference type="ARBA" id="ARBA00023163"/>
    </source>
</evidence>
<protein>
    <recommendedName>
        <fullName evidence="19">Pathogenesis-related homeodomain protein</fullName>
    </recommendedName>
</protein>
<evidence type="ECO:0000313" key="18">
    <source>
        <dbReference type="Proteomes" id="UP000593564"/>
    </source>
</evidence>
<evidence type="ECO:0000256" key="2">
    <source>
        <dbReference type="ARBA" id="ARBA00007427"/>
    </source>
</evidence>
<dbReference type="GO" id="GO:0008270">
    <property type="term" value="F:zinc ion binding"/>
    <property type="evidence" value="ECO:0007669"/>
    <property type="project" value="UniProtKB-KW"/>
</dbReference>
<dbReference type="SUPFAM" id="SSF57903">
    <property type="entry name" value="FYVE/PHD zinc finger"/>
    <property type="match status" value="1"/>
</dbReference>
<evidence type="ECO:0000256" key="10">
    <source>
        <dbReference type="ARBA" id="ARBA00023242"/>
    </source>
</evidence>
<dbReference type="GO" id="GO:0045814">
    <property type="term" value="P:negative regulation of gene expression, epigenetic"/>
    <property type="evidence" value="ECO:0007669"/>
    <property type="project" value="TreeGrafter"/>
</dbReference>
<evidence type="ECO:0000256" key="6">
    <source>
        <dbReference type="ARBA" id="ARBA00023015"/>
    </source>
</evidence>
<evidence type="ECO:0000256" key="12">
    <source>
        <dbReference type="PROSITE-ProRule" id="PRU00146"/>
    </source>
</evidence>
<dbReference type="InterPro" id="IPR013083">
    <property type="entry name" value="Znf_RING/FYVE/PHD"/>
</dbReference>
<comment type="similarity">
    <text evidence="2">Belongs to the PHD-associated homeobox family.</text>
</comment>
<accession>A0A7J7HV68</accession>
<dbReference type="AlphaFoldDB" id="A0A7J7HV68"/>
<evidence type="ECO:0000256" key="4">
    <source>
        <dbReference type="ARBA" id="ARBA00022771"/>
    </source>
</evidence>
<gene>
    <name evidence="17" type="ORF">HYC85_003764</name>
</gene>
<dbReference type="Gene3D" id="1.10.10.60">
    <property type="entry name" value="Homeodomain-like"/>
    <property type="match status" value="1"/>
</dbReference>
<feature type="compositionally biased region" description="Basic and acidic residues" evidence="14">
    <location>
        <begin position="114"/>
        <end position="126"/>
    </location>
</feature>
<keyword evidence="3" id="KW-0479">Metal-binding</keyword>
<evidence type="ECO:0000259" key="15">
    <source>
        <dbReference type="PROSITE" id="PS50016"/>
    </source>
</evidence>
<dbReference type="PROSITE" id="PS01359">
    <property type="entry name" value="ZF_PHD_1"/>
    <property type="match status" value="1"/>
</dbReference>
<dbReference type="InterPro" id="IPR019787">
    <property type="entry name" value="Znf_PHD-finger"/>
</dbReference>
<dbReference type="InterPro" id="IPR001356">
    <property type="entry name" value="HD"/>
</dbReference>
<evidence type="ECO:0000313" key="17">
    <source>
        <dbReference type="EMBL" id="KAF5956539.1"/>
    </source>
</evidence>
<keyword evidence="6" id="KW-0805">Transcription regulation</keyword>
<keyword evidence="7 11" id="KW-0238">DNA-binding</keyword>
<name>A0A7J7HV68_CAMSI</name>
<dbReference type="GO" id="GO:0010557">
    <property type="term" value="P:positive regulation of macromolecule biosynthetic process"/>
    <property type="evidence" value="ECO:0007669"/>
    <property type="project" value="UniProtKB-ARBA"/>
</dbReference>
<comment type="caution">
    <text evidence="17">The sequence shown here is derived from an EMBL/GenBank/DDBJ whole genome shotgun (WGS) entry which is preliminary data.</text>
</comment>
<sequence>MRGGGKKLTHHDFGKHYSNKAGSVSKQSAPLKIENGTERLHMKRHKPKLKSHGNSNGSTVLKKKVVKSVSNGMRNDSSSKNVNSTTDLHKTKSNKKQHSSSLEGENILLNSSKEIGKQANGDDVKSKKLKKRRKRRRQRDNTELDEASRLKRRARYLLIKVKLELNLIEAYSGEGWKGQSREKIKPENELQRAKKQILKCKLGIRDAIRQLDLLSSVGCIEGSAIAPDGSVYHEHIICAKCKLREAFPDNDIILCDGTCNCAFHQKCLDPPLLTENIPPEDQGWFCKFCECKMEILDAMNAHLGTHFSADSHWQEIFKEEAALPDGGGAFLDPEQEWPSDDSEDDDYDPEKIENSCSYSRAGSEAADLDDASSSSSLWSLEEEVFSESGRPSKKHKDGQNASFESSIGVDSDETTDCEVLSGPRLRKAVDYKKLYDEMFGKDALVSEQISEDEDWGPAKRKRREKESDAATTLMTLSESEKKFPNVNTVEDQEKLPHSGKTKRSFFRIPPNAVEKLRIAFAENELPSKAVKDNLSQQLGIESEKVNKWFKNARYIALKARKTERAKKILCVSPKFTKESRSKIGKDKTADPLASKDISSTTAVHSPRHLKKASGKKNVQYITYALKKKHHKRALYNSNKADMEFGDDVSLKILKAFAKKKKKRVNLVGGGGVEEAGAELERLCKIKGKVEKLQKVLLGLPNHISIIKTTPPPPQMTILLYMSL</sequence>
<dbReference type="SMART" id="SM00389">
    <property type="entry name" value="HOX"/>
    <property type="match status" value="1"/>
</dbReference>
<feature type="region of interest" description="Disordered" evidence="14">
    <location>
        <begin position="581"/>
        <end position="609"/>
    </location>
</feature>
<dbReference type="InterPro" id="IPR001965">
    <property type="entry name" value="Znf_PHD"/>
</dbReference>
<dbReference type="SMART" id="SM00249">
    <property type="entry name" value="PHD"/>
    <property type="match status" value="1"/>
</dbReference>
<keyword evidence="4 12" id="KW-0863">Zinc-finger</keyword>
<feature type="domain" description="PHD-type" evidence="15">
    <location>
        <begin position="235"/>
        <end position="292"/>
    </location>
</feature>
<keyword evidence="10 11" id="KW-0539">Nucleus</keyword>
<dbReference type="CDD" id="cd00086">
    <property type="entry name" value="homeodomain"/>
    <property type="match status" value="1"/>
</dbReference>
<evidence type="ECO:0000256" key="1">
    <source>
        <dbReference type="ARBA" id="ARBA00004123"/>
    </source>
</evidence>
<dbReference type="PANTHER" id="PTHR12628">
    <property type="entry name" value="POLYCOMB-LIKE TRANSCRIPTION FACTOR"/>
    <property type="match status" value="1"/>
</dbReference>
<feature type="compositionally biased region" description="Polar residues" evidence="14">
    <location>
        <begin position="99"/>
        <end position="113"/>
    </location>
</feature>
<proteinExistence type="inferred from homology"/>
<evidence type="ECO:0000256" key="14">
    <source>
        <dbReference type="SAM" id="MobiDB-lite"/>
    </source>
</evidence>
<dbReference type="InterPro" id="IPR019786">
    <property type="entry name" value="Zinc_finger_PHD-type_CS"/>
</dbReference>
<dbReference type="PROSITE" id="PS50016">
    <property type="entry name" value="ZF_PHD_2"/>
    <property type="match status" value="1"/>
</dbReference>
<evidence type="ECO:0000256" key="11">
    <source>
        <dbReference type="PROSITE-ProRule" id="PRU00108"/>
    </source>
</evidence>